<comment type="caution">
    <text evidence="2">The sequence shown here is derived from an EMBL/GenBank/DDBJ whole genome shotgun (WGS) entry which is preliminary data.</text>
</comment>
<feature type="region of interest" description="Disordered" evidence="1">
    <location>
        <begin position="94"/>
        <end position="173"/>
    </location>
</feature>
<gene>
    <name evidence="2" type="ORF">LTR05_007382</name>
</gene>
<feature type="compositionally biased region" description="Basic and acidic residues" evidence="1">
    <location>
        <begin position="120"/>
        <end position="132"/>
    </location>
</feature>
<dbReference type="EMBL" id="JAVRRJ010000008">
    <property type="protein sequence ID" value="KAK5082238.1"/>
    <property type="molecule type" value="Genomic_DNA"/>
</dbReference>
<evidence type="ECO:0000256" key="1">
    <source>
        <dbReference type="SAM" id="MobiDB-lite"/>
    </source>
</evidence>
<dbReference type="Proteomes" id="UP001309876">
    <property type="component" value="Unassembled WGS sequence"/>
</dbReference>
<dbReference type="AlphaFoldDB" id="A0AAN7Y4C4"/>
<protein>
    <submittedName>
        <fullName evidence="2">Uncharacterized protein</fullName>
    </submittedName>
</protein>
<feature type="compositionally biased region" description="Polar residues" evidence="1">
    <location>
        <begin position="150"/>
        <end position="161"/>
    </location>
</feature>
<organism evidence="2 3">
    <name type="scientific">Lithohypha guttulata</name>
    <dbReference type="NCBI Taxonomy" id="1690604"/>
    <lineage>
        <taxon>Eukaryota</taxon>
        <taxon>Fungi</taxon>
        <taxon>Dikarya</taxon>
        <taxon>Ascomycota</taxon>
        <taxon>Pezizomycotina</taxon>
        <taxon>Eurotiomycetes</taxon>
        <taxon>Chaetothyriomycetidae</taxon>
        <taxon>Chaetothyriales</taxon>
        <taxon>Trichomeriaceae</taxon>
        <taxon>Lithohypha</taxon>
    </lineage>
</organism>
<reference evidence="2 3" key="1">
    <citation type="submission" date="2023-08" db="EMBL/GenBank/DDBJ databases">
        <title>Black Yeasts Isolated from many extreme environments.</title>
        <authorList>
            <person name="Coleine C."/>
            <person name="Stajich J.E."/>
            <person name="Selbmann L."/>
        </authorList>
    </citation>
    <scope>NUCLEOTIDE SEQUENCE [LARGE SCALE GENOMIC DNA]</scope>
    <source>
        <strain evidence="2 3">CCFEE 5910</strain>
    </source>
</reference>
<accession>A0AAN7Y4C4</accession>
<evidence type="ECO:0000313" key="3">
    <source>
        <dbReference type="Proteomes" id="UP001309876"/>
    </source>
</evidence>
<sequence>MATRHASRTIIDAVPLSQPKAYICRQCRKNLRPPQVVFQQRRYASRKAENDSNATGDTWTEKIRSKLWQGKPPGPENIDDVYGGPGFFATMAKERKEKKQRAARQARQQAGLEEAEPELDSQRKHEVERESEQLSAEAQQRVVRAEQGTDVETLSASSPARPSQVIEDQDEGESVERTWLPVVGYKGDWRELRDMNLPMNRSDEYNPWLKASDRPNWTYNQLVSLFHRAIVEILQYFSTLTRWRIPDPILNDLNSTNPDMNTIGHFLQSFANHTKAKPINLAEQLLGNEIFAEHSNLLVLGRRETPVDKEKEVGRWKLIEAELKARGLPVLGKRQVQY</sequence>
<name>A0AAN7Y4C4_9EURO</name>
<evidence type="ECO:0000313" key="2">
    <source>
        <dbReference type="EMBL" id="KAK5082238.1"/>
    </source>
</evidence>
<keyword evidence="3" id="KW-1185">Reference proteome</keyword>
<proteinExistence type="predicted"/>